<dbReference type="GO" id="GO:0007015">
    <property type="term" value="P:actin filament organization"/>
    <property type="evidence" value="ECO:0007669"/>
    <property type="project" value="TreeGrafter"/>
</dbReference>
<dbReference type="PROSITE" id="PS50238">
    <property type="entry name" value="RHOGAP"/>
    <property type="match status" value="1"/>
</dbReference>
<feature type="coiled-coil region" evidence="4">
    <location>
        <begin position="392"/>
        <end position="479"/>
    </location>
</feature>
<dbReference type="FunFam" id="1.10.555.10:FF:000015">
    <property type="entry name" value="rho GTPase-activating protein 25 isoform X1"/>
    <property type="match status" value="1"/>
</dbReference>
<dbReference type="GO" id="GO:0007165">
    <property type="term" value="P:signal transduction"/>
    <property type="evidence" value="ECO:0007669"/>
    <property type="project" value="InterPro"/>
</dbReference>
<dbReference type="SUPFAM" id="SSF48350">
    <property type="entry name" value="GTPase activation domain, GAP"/>
    <property type="match status" value="1"/>
</dbReference>
<gene>
    <name evidence="7" type="ORF">chiPu_0001498</name>
</gene>
<feature type="compositionally biased region" description="Basic and acidic residues" evidence="5">
    <location>
        <begin position="376"/>
        <end position="390"/>
    </location>
</feature>
<feature type="region of interest" description="Disordered" evidence="5">
    <location>
        <begin position="365"/>
        <end position="390"/>
    </location>
</feature>
<dbReference type="Proteomes" id="UP000287033">
    <property type="component" value="Unassembled WGS sequence"/>
</dbReference>
<dbReference type="PANTHER" id="PTHR15228:SF20">
    <property type="entry name" value="RHO GTPASE-ACTIVATING PROTEIN 25"/>
    <property type="match status" value="1"/>
</dbReference>
<sequence>MGTLSSGAVFGQRLAETVAYEQKFGQHLVPMVVEQCTDFIRNHGLNEEGIFRLPGQDNQVKELRDAFDSGERPSFDRNTDVHTVASLFKLYLRELPEPVVPWSQYEDFLACSQLMSSDEEQGQQEVMRQISLLPQVNYNLLSYICRFLHEVQLSSKINKMSVDNLATVIGVNLLKPKVEDPVAIMRGTPQIQKLMTVLISRHDELFPKYKDKPPSPSLRMCAQRSMVGWGAADPQTGTTAGTHKGERDVSTAEDELENWNESPRKRTQTLPVQKCAGTSNSLEDADFWKWSKGSPVRNNQDPLREKHRRSFSQDSRQTVAPCHLQLSPPGDTPAPPTASVAHAQDQERPSCRLTVTCPCDETLSQNTATDSSQHCTEPKPESQGEDHRATDVAELRAQLDNLRKDFESKRKDYEERIESLEKENYEVWAKVVRLNQELELAGKQYEALEIRLQNANRARQEAEKRNQLLEQELTNFFQKNKGN</sequence>
<feature type="region of interest" description="Disordered" evidence="5">
    <location>
        <begin position="232"/>
        <end position="278"/>
    </location>
</feature>
<evidence type="ECO:0000256" key="5">
    <source>
        <dbReference type="SAM" id="MobiDB-lite"/>
    </source>
</evidence>
<evidence type="ECO:0000313" key="8">
    <source>
        <dbReference type="Proteomes" id="UP000287033"/>
    </source>
</evidence>
<dbReference type="CDD" id="cd04390">
    <property type="entry name" value="RhoGAP_ARHGAP22_24_25"/>
    <property type="match status" value="1"/>
</dbReference>
<organism evidence="7 8">
    <name type="scientific">Chiloscyllium punctatum</name>
    <name type="common">Brownbanded bambooshark</name>
    <name type="synonym">Hemiscyllium punctatum</name>
    <dbReference type="NCBI Taxonomy" id="137246"/>
    <lineage>
        <taxon>Eukaryota</taxon>
        <taxon>Metazoa</taxon>
        <taxon>Chordata</taxon>
        <taxon>Craniata</taxon>
        <taxon>Vertebrata</taxon>
        <taxon>Chondrichthyes</taxon>
        <taxon>Elasmobranchii</taxon>
        <taxon>Galeomorphii</taxon>
        <taxon>Galeoidea</taxon>
        <taxon>Orectolobiformes</taxon>
        <taxon>Hemiscylliidae</taxon>
        <taxon>Chiloscyllium</taxon>
    </lineage>
</organism>
<comment type="caution">
    <text evidence="7">The sequence shown here is derived from an EMBL/GenBank/DDBJ whole genome shotgun (WGS) entry which is preliminary data.</text>
</comment>
<dbReference type="Gene3D" id="1.10.555.10">
    <property type="entry name" value="Rho GTPase activation protein"/>
    <property type="match status" value="1"/>
</dbReference>
<reference evidence="7 8" key="1">
    <citation type="journal article" date="2018" name="Nat. Ecol. Evol.">
        <title>Shark genomes provide insights into elasmobranch evolution and the origin of vertebrates.</title>
        <authorList>
            <person name="Hara Y"/>
            <person name="Yamaguchi K"/>
            <person name="Onimaru K"/>
            <person name="Kadota M"/>
            <person name="Koyanagi M"/>
            <person name="Keeley SD"/>
            <person name="Tatsumi K"/>
            <person name="Tanaka K"/>
            <person name="Motone F"/>
            <person name="Kageyama Y"/>
            <person name="Nozu R"/>
            <person name="Adachi N"/>
            <person name="Nishimura O"/>
            <person name="Nakagawa R"/>
            <person name="Tanegashima C"/>
            <person name="Kiyatake I"/>
            <person name="Matsumoto R"/>
            <person name="Murakumo K"/>
            <person name="Nishida K"/>
            <person name="Terakita A"/>
            <person name="Kuratani S"/>
            <person name="Sato K"/>
            <person name="Hyodo S Kuraku.S."/>
        </authorList>
    </citation>
    <scope>NUCLEOTIDE SEQUENCE [LARGE SCALE GENOMIC DNA]</scope>
</reference>
<feature type="domain" description="Rho-GAP" evidence="6">
    <location>
        <begin position="12"/>
        <end position="206"/>
    </location>
</feature>
<keyword evidence="3 4" id="KW-0175">Coiled coil</keyword>
<proteinExistence type="predicted"/>
<evidence type="ECO:0000259" key="6">
    <source>
        <dbReference type="PROSITE" id="PS50238"/>
    </source>
</evidence>
<name>A0A401RY91_CHIPU</name>
<evidence type="ECO:0000256" key="1">
    <source>
        <dbReference type="ARBA" id="ARBA00022468"/>
    </source>
</evidence>
<dbReference type="STRING" id="137246.A0A401RY91"/>
<evidence type="ECO:0000256" key="4">
    <source>
        <dbReference type="SAM" id="Coils"/>
    </source>
</evidence>
<dbReference type="OMA" id="ILMANSH"/>
<feature type="compositionally biased region" description="Polar residues" evidence="5">
    <location>
        <begin position="365"/>
        <end position="375"/>
    </location>
</feature>
<dbReference type="GO" id="GO:0001891">
    <property type="term" value="C:phagocytic cup"/>
    <property type="evidence" value="ECO:0007669"/>
    <property type="project" value="TreeGrafter"/>
</dbReference>
<protein>
    <recommendedName>
        <fullName evidence="6">Rho-GAP domain-containing protein</fullName>
    </recommendedName>
</protein>
<keyword evidence="2" id="KW-0597">Phosphoprotein</keyword>
<dbReference type="AlphaFoldDB" id="A0A401RY91"/>
<dbReference type="SMART" id="SM00324">
    <property type="entry name" value="RhoGAP"/>
    <property type="match status" value="1"/>
</dbReference>
<dbReference type="InterPro" id="IPR000198">
    <property type="entry name" value="RhoGAP_dom"/>
</dbReference>
<dbReference type="EMBL" id="BEZZ01000022">
    <property type="protein sequence ID" value="GCC23105.1"/>
    <property type="molecule type" value="Genomic_DNA"/>
</dbReference>
<keyword evidence="8" id="KW-1185">Reference proteome</keyword>
<dbReference type="OrthoDB" id="185175at2759"/>
<dbReference type="PANTHER" id="PTHR15228">
    <property type="entry name" value="SPERMATHECAL PHYSIOLOGY VARIANT"/>
    <property type="match status" value="1"/>
</dbReference>
<dbReference type="InterPro" id="IPR008936">
    <property type="entry name" value="Rho_GTPase_activation_prot"/>
</dbReference>
<dbReference type="GO" id="GO:0006911">
    <property type="term" value="P:phagocytosis, engulfment"/>
    <property type="evidence" value="ECO:0007669"/>
    <property type="project" value="TreeGrafter"/>
</dbReference>
<dbReference type="GO" id="GO:0051058">
    <property type="term" value="P:negative regulation of small GTPase mediated signal transduction"/>
    <property type="evidence" value="ECO:0007669"/>
    <property type="project" value="TreeGrafter"/>
</dbReference>
<evidence type="ECO:0000313" key="7">
    <source>
        <dbReference type="EMBL" id="GCC23105.1"/>
    </source>
</evidence>
<dbReference type="InterPro" id="IPR051025">
    <property type="entry name" value="RhoGAP"/>
</dbReference>
<accession>A0A401RY91</accession>
<evidence type="ECO:0000256" key="2">
    <source>
        <dbReference type="ARBA" id="ARBA00022553"/>
    </source>
</evidence>
<dbReference type="GO" id="GO:0005096">
    <property type="term" value="F:GTPase activator activity"/>
    <property type="evidence" value="ECO:0007669"/>
    <property type="project" value="UniProtKB-KW"/>
</dbReference>
<dbReference type="Pfam" id="PF00620">
    <property type="entry name" value="RhoGAP"/>
    <property type="match status" value="1"/>
</dbReference>
<feature type="region of interest" description="Disordered" evidence="5">
    <location>
        <begin position="291"/>
        <end position="347"/>
    </location>
</feature>
<feature type="compositionally biased region" description="Polar residues" evidence="5">
    <location>
        <begin position="268"/>
        <end position="278"/>
    </location>
</feature>
<evidence type="ECO:0000256" key="3">
    <source>
        <dbReference type="ARBA" id="ARBA00023054"/>
    </source>
</evidence>
<keyword evidence="1" id="KW-0343">GTPase activation</keyword>